<dbReference type="Pfam" id="PF13365">
    <property type="entry name" value="Trypsin_2"/>
    <property type="match status" value="1"/>
</dbReference>
<dbReference type="AlphaFoldDB" id="A0A1J5FXZ3"/>
<evidence type="ECO:0000313" key="2">
    <source>
        <dbReference type="Proteomes" id="UP000182059"/>
    </source>
</evidence>
<dbReference type="EMBL" id="MNYX01000056">
    <property type="protein sequence ID" value="OIP65145.1"/>
    <property type="molecule type" value="Genomic_DNA"/>
</dbReference>
<name>A0A1J5FXZ3_9BACT</name>
<evidence type="ECO:0008006" key="3">
    <source>
        <dbReference type="Google" id="ProtNLM"/>
    </source>
</evidence>
<dbReference type="Proteomes" id="UP000182059">
    <property type="component" value="Unassembled WGS sequence"/>
</dbReference>
<gene>
    <name evidence="1" type="ORF">AUK15_02470</name>
</gene>
<sequence length="280" mass="29611">MEHLTKAQIVLLTLFVSFVASMATGIVVVTLMDQAPDPVNQTITNVVERTIEKITPTFVDKPGATVVVKDEDMLVSAIDKNINNVIPFKAEIGDGGVLSAGVGTIVSPDGLVITDRWNLGLGVLYTTINGIQYTLEVISNNKTNSLGLGRLVPVSATSTPKFNTVAFGNPDMLKLGQTSLVIGGRDGKTISTGIITSIDMRTVVDKETNAETKILDNIAISTRFAGTSNGAPIINLNGEIIGFLSIDESAGSQYGVPVTEARRLLNEATKTALADPEKII</sequence>
<protein>
    <recommendedName>
        <fullName evidence="3">Serine protease</fullName>
    </recommendedName>
</protein>
<proteinExistence type="predicted"/>
<dbReference type="SUPFAM" id="SSF50494">
    <property type="entry name" value="Trypsin-like serine proteases"/>
    <property type="match status" value="1"/>
</dbReference>
<organism evidence="1 2">
    <name type="scientific">Candidatus Nomurabacteria bacterium CG2_30_43_9</name>
    <dbReference type="NCBI Taxonomy" id="1805283"/>
    <lineage>
        <taxon>Bacteria</taxon>
        <taxon>Candidatus Nomuraibacteriota</taxon>
    </lineage>
</organism>
<comment type="caution">
    <text evidence="1">The sequence shown here is derived from an EMBL/GenBank/DDBJ whole genome shotgun (WGS) entry which is preliminary data.</text>
</comment>
<dbReference type="Gene3D" id="2.40.10.120">
    <property type="match status" value="1"/>
</dbReference>
<reference evidence="1 2" key="1">
    <citation type="journal article" date="2016" name="Environ. Microbiol.">
        <title>Genomic resolution of a cold subsurface aquifer community provides metabolic insights for novel microbes adapted to high CO concentrations.</title>
        <authorList>
            <person name="Probst A.J."/>
            <person name="Castelle C.J."/>
            <person name="Singh A."/>
            <person name="Brown C.T."/>
            <person name="Anantharaman K."/>
            <person name="Sharon I."/>
            <person name="Hug L.A."/>
            <person name="Burstein D."/>
            <person name="Emerson J.B."/>
            <person name="Thomas B.C."/>
            <person name="Banfield J.F."/>
        </authorList>
    </citation>
    <scope>NUCLEOTIDE SEQUENCE [LARGE SCALE GENOMIC DNA]</scope>
    <source>
        <strain evidence="1">CG2_30_43_9</strain>
    </source>
</reference>
<evidence type="ECO:0000313" key="1">
    <source>
        <dbReference type="EMBL" id="OIP65145.1"/>
    </source>
</evidence>
<accession>A0A1J5FXZ3</accession>
<dbReference type="InterPro" id="IPR009003">
    <property type="entry name" value="Peptidase_S1_PA"/>
</dbReference>